<accession>A0A6L7I2F9</accession>
<dbReference type="InterPro" id="IPR029057">
    <property type="entry name" value="PRTase-like"/>
</dbReference>
<dbReference type="PANTHER" id="PTHR47505:SF1">
    <property type="entry name" value="DNA UTILIZATION PROTEIN YHGH"/>
    <property type="match status" value="1"/>
</dbReference>
<organism evidence="3 4">
    <name type="scientific">Shewanella insulae</name>
    <dbReference type="NCBI Taxonomy" id="2681496"/>
    <lineage>
        <taxon>Bacteria</taxon>
        <taxon>Pseudomonadati</taxon>
        <taxon>Pseudomonadota</taxon>
        <taxon>Gammaproteobacteria</taxon>
        <taxon>Alteromonadales</taxon>
        <taxon>Shewanellaceae</taxon>
        <taxon>Shewanella</taxon>
    </lineage>
</organism>
<dbReference type="Gene3D" id="3.40.50.2020">
    <property type="match status" value="1"/>
</dbReference>
<reference evidence="3 4" key="1">
    <citation type="submission" date="2019-12" db="EMBL/GenBank/DDBJ databases">
        <title>Shewanella insulae sp. nov., isolated from a tidal flat.</title>
        <authorList>
            <person name="Yoon J.-H."/>
        </authorList>
    </citation>
    <scope>NUCLEOTIDE SEQUENCE [LARGE SCALE GENOMIC DNA]</scope>
    <source>
        <strain evidence="3 4">JBTF-M18</strain>
    </source>
</reference>
<name>A0A6L7I2F9_9GAMM</name>
<protein>
    <submittedName>
        <fullName evidence="3">ComF family protein</fullName>
    </submittedName>
</protein>
<dbReference type="AlphaFoldDB" id="A0A6L7I2F9"/>
<proteinExistence type="inferred from homology"/>
<evidence type="ECO:0000259" key="2">
    <source>
        <dbReference type="Pfam" id="PF18912"/>
    </source>
</evidence>
<dbReference type="InterPro" id="IPR051910">
    <property type="entry name" value="ComF/GntX_DNA_util-trans"/>
</dbReference>
<gene>
    <name evidence="3" type="ORF">GNT65_12880</name>
</gene>
<comment type="similarity">
    <text evidence="1">Belongs to the ComF/GntX family.</text>
</comment>
<evidence type="ECO:0000313" key="4">
    <source>
        <dbReference type="Proteomes" id="UP000474778"/>
    </source>
</evidence>
<comment type="caution">
    <text evidence="3">The sequence shown here is derived from an EMBL/GenBank/DDBJ whole genome shotgun (WGS) entry which is preliminary data.</text>
</comment>
<dbReference type="SUPFAM" id="SSF53271">
    <property type="entry name" value="PRTase-like"/>
    <property type="match status" value="1"/>
</dbReference>
<dbReference type="Proteomes" id="UP000474778">
    <property type="component" value="Unassembled WGS sequence"/>
</dbReference>
<dbReference type="Pfam" id="PF18912">
    <property type="entry name" value="DZR_2"/>
    <property type="match status" value="1"/>
</dbReference>
<dbReference type="InterPro" id="IPR044005">
    <property type="entry name" value="DZR_2"/>
</dbReference>
<dbReference type="InterPro" id="IPR000836">
    <property type="entry name" value="PRTase_dom"/>
</dbReference>
<sequence>MDRTHLHLSRRQWLVQLRRLLAASLPNRCMICHQRVVLPQRGICLTCLDAGLYSSPTCLGCGRAMPQQKAYCGGCMTGQPLKVVAPASYHQGLGETVAAIKYQGQLAGLTPLVQALVRRIRLLAEAEIISLPQALLPVPLHPRRLRERGFNQAFVIASELGRALGLPVLPDALERLSDTPPQAGLTGKQRRRNLAGAFRLIEEFDFQRVALIDDVVTTGTTAKEIAKLFEARYIQVQVWCLARAEAPHLMEQ</sequence>
<feature type="domain" description="Double zinc ribbon" evidence="2">
    <location>
        <begin position="21"/>
        <end position="76"/>
    </location>
</feature>
<evidence type="ECO:0000313" key="3">
    <source>
        <dbReference type="EMBL" id="MXR69558.1"/>
    </source>
</evidence>
<dbReference type="EMBL" id="WRPA01000011">
    <property type="protein sequence ID" value="MXR69558.1"/>
    <property type="molecule type" value="Genomic_DNA"/>
</dbReference>
<dbReference type="CDD" id="cd06223">
    <property type="entry name" value="PRTases_typeI"/>
    <property type="match status" value="1"/>
</dbReference>
<evidence type="ECO:0000256" key="1">
    <source>
        <dbReference type="ARBA" id="ARBA00008007"/>
    </source>
</evidence>
<dbReference type="RefSeq" id="WP_160796802.1">
    <property type="nucleotide sequence ID" value="NZ_WRPA01000011.1"/>
</dbReference>
<dbReference type="PANTHER" id="PTHR47505">
    <property type="entry name" value="DNA UTILIZATION PROTEIN YHGH"/>
    <property type="match status" value="1"/>
</dbReference>
<keyword evidence="4" id="KW-1185">Reference proteome</keyword>